<dbReference type="PANTHER" id="PTHR38009">
    <property type="entry name" value="CONSERVED HYPOTHETICAL PHAGE TAIL PROTEIN"/>
    <property type="match status" value="1"/>
</dbReference>
<organism evidence="1 2">
    <name type="scientific">Neolewinella litorea</name>
    <dbReference type="NCBI Taxonomy" id="2562452"/>
    <lineage>
        <taxon>Bacteria</taxon>
        <taxon>Pseudomonadati</taxon>
        <taxon>Bacteroidota</taxon>
        <taxon>Saprospiria</taxon>
        <taxon>Saprospirales</taxon>
        <taxon>Lewinellaceae</taxon>
        <taxon>Neolewinella</taxon>
    </lineage>
</organism>
<name>A0A4S4NI65_9BACT</name>
<dbReference type="Proteomes" id="UP000308528">
    <property type="component" value="Unassembled WGS sequence"/>
</dbReference>
<dbReference type="OrthoDB" id="9799891at2"/>
<keyword evidence="2" id="KW-1185">Reference proteome</keyword>
<dbReference type="AlphaFoldDB" id="A0A4S4NI65"/>
<proteinExistence type="predicted"/>
<gene>
    <name evidence="1" type="ORF">E4021_11710</name>
</gene>
<comment type="caution">
    <text evidence="1">The sequence shown here is derived from an EMBL/GenBank/DDBJ whole genome shotgun (WGS) entry which is preliminary data.</text>
</comment>
<reference evidence="1 2" key="1">
    <citation type="submission" date="2019-04" db="EMBL/GenBank/DDBJ databases">
        <title>Lewinella litorea sp. nov., isolated from a marine sand.</title>
        <authorList>
            <person name="Yoon J.-H."/>
        </authorList>
    </citation>
    <scope>NUCLEOTIDE SEQUENCE [LARGE SCALE GENOMIC DNA]</scope>
    <source>
        <strain evidence="1 2">HSMS-39</strain>
    </source>
</reference>
<accession>A0A4S4NI65</accession>
<dbReference type="InterPro" id="IPR011747">
    <property type="entry name" value="CHP02241"/>
</dbReference>
<evidence type="ECO:0000313" key="1">
    <source>
        <dbReference type="EMBL" id="THH39412.1"/>
    </source>
</evidence>
<dbReference type="InterPro" id="IPR010667">
    <property type="entry name" value="Phage_T4_Gp19"/>
</dbReference>
<dbReference type="RefSeq" id="WP_136459545.1">
    <property type="nucleotide sequence ID" value="NZ_SRSF01000004.1"/>
</dbReference>
<sequence>MAAPFPLAFHFSVHFGFDQGDEDIRFQGVSGLNVEFTTETVVEGGENRFEHVLPVRTQYTNLVLKRALTTNSALSKWCIQAFKDFIVEPTDVTIHLLNPQGEPLVSWQVDWAWPRKWSYSDFNAEENALVIETLELGYRTFHQL</sequence>
<evidence type="ECO:0000313" key="2">
    <source>
        <dbReference type="Proteomes" id="UP000308528"/>
    </source>
</evidence>
<dbReference type="GO" id="GO:0005198">
    <property type="term" value="F:structural molecule activity"/>
    <property type="evidence" value="ECO:0007669"/>
    <property type="project" value="InterPro"/>
</dbReference>
<dbReference type="NCBIfam" id="TIGR02241">
    <property type="entry name" value="conserved hypothetical phage tail region protein"/>
    <property type="match status" value="1"/>
</dbReference>
<dbReference type="EMBL" id="SRSF01000004">
    <property type="protein sequence ID" value="THH39412.1"/>
    <property type="molecule type" value="Genomic_DNA"/>
</dbReference>
<protein>
    <submittedName>
        <fullName evidence="1">Phage tail protein</fullName>
    </submittedName>
</protein>
<dbReference type="Pfam" id="PF06841">
    <property type="entry name" value="Phage_T4_gp19"/>
    <property type="match status" value="1"/>
</dbReference>
<dbReference type="PANTHER" id="PTHR38009:SF1">
    <property type="entry name" value="CONSERVED HYPOTHETICAL PHAGE TAIL PROTEIN"/>
    <property type="match status" value="1"/>
</dbReference>